<evidence type="ECO:0000256" key="1">
    <source>
        <dbReference type="SAM" id="Phobius"/>
    </source>
</evidence>
<dbReference type="AlphaFoldDB" id="A0A6A6EDT1"/>
<evidence type="ECO:0000313" key="3">
    <source>
        <dbReference type="Proteomes" id="UP000800200"/>
    </source>
</evidence>
<keyword evidence="1" id="KW-0472">Membrane</keyword>
<dbReference type="EMBL" id="ML994622">
    <property type="protein sequence ID" value="KAF2188952.1"/>
    <property type="molecule type" value="Genomic_DNA"/>
</dbReference>
<feature type="transmembrane region" description="Helical" evidence="1">
    <location>
        <begin position="192"/>
        <end position="212"/>
    </location>
</feature>
<organism evidence="2 3">
    <name type="scientific">Zopfia rhizophila CBS 207.26</name>
    <dbReference type="NCBI Taxonomy" id="1314779"/>
    <lineage>
        <taxon>Eukaryota</taxon>
        <taxon>Fungi</taxon>
        <taxon>Dikarya</taxon>
        <taxon>Ascomycota</taxon>
        <taxon>Pezizomycotina</taxon>
        <taxon>Dothideomycetes</taxon>
        <taxon>Dothideomycetes incertae sedis</taxon>
        <taxon>Zopfiaceae</taxon>
        <taxon>Zopfia</taxon>
    </lineage>
</organism>
<name>A0A6A6EDT1_9PEZI</name>
<sequence>MFCYSIGTPSSQDFRCTNRSACLSRRISQCGKSGADTAYEPTNSRLTVAIGKSEVECNGGLESIRLRILAADHHGTPLGLHSPCHAFLGSKYAKRGFRVVHVAFLTIIHIIGQAAPRFRHSHTTKHHQQKTRTGFQCFPQACGPDGSHHASVDALQHKVPWHLSNFSRYPFSTKHSLLRPCISYLSSIGLSIYVDSFSLICFIHLLSVIYFIHLLSLIFIHFCTPPGFPLFQFIHLVFSC</sequence>
<proteinExistence type="predicted"/>
<protein>
    <submittedName>
        <fullName evidence="2">Uncharacterized protein</fullName>
    </submittedName>
</protein>
<dbReference type="Proteomes" id="UP000800200">
    <property type="component" value="Unassembled WGS sequence"/>
</dbReference>
<gene>
    <name evidence="2" type="ORF">K469DRAFT_73477</name>
</gene>
<evidence type="ECO:0000313" key="2">
    <source>
        <dbReference type="EMBL" id="KAF2188952.1"/>
    </source>
</evidence>
<accession>A0A6A6EDT1</accession>
<keyword evidence="3" id="KW-1185">Reference proteome</keyword>
<reference evidence="2" key="1">
    <citation type="journal article" date="2020" name="Stud. Mycol.">
        <title>101 Dothideomycetes genomes: a test case for predicting lifestyles and emergence of pathogens.</title>
        <authorList>
            <person name="Haridas S."/>
            <person name="Albert R."/>
            <person name="Binder M."/>
            <person name="Bloem J."/>
            <person name="Labutti K."/>
            <person name="Salamov A."/>
            <person name="Andreopoulos B."/>
            <person name="Baker S."/>
            <person name="Barry K."/>
            <person name="Bills G."/>
            <person name="Bluhm B."/>
            <person name="Cannon C."/>
            <person name="Castanera R."/>
            <person name="Culley D."/>
            <person name="Daum C."/>
            <person name="Ezra D."/>
            <person name="Gonzalez J."/>
            <person name="Henrissat B."/>
            <person name="Kuo A."/>
            <person name="Liang C."/>
            <person name="Lipzen A."/>
            <person name="Lutzoni F."/>
            <person name="Magnuson J."/>
            <person name="Mondo S."/>
            <person name="Nolan M."/>
            <person name="Ohm R."/>
            <person name="Pangilinan J."/>
            <person name="Park H.-J."/>
            <person name="Ramirez L."/>
            <person name="Alfaro M."/>
            <person name="Sun H."/>
            <person name="Tritt A."/>
            <person name="Yoshinaga Y."/>
            <person name="Zwiers L.-H."/>
            <person name="Turgeon B."/>
            <person name="Goodwin S."/>
            <person name="Spatafora J."/>
            <person name="Crous P."/>
            <person name="Grigoriev I."/>
        </authorList>
    </citation>
    <scope>NUCLEOTIDE SEQUENCE</scope>
    <source>
        <strain evidence="2">CBS 207.26</strain>
    </source>
</reference>
<keyword evidence="1" id="KW-0812">Transmembrane</keyword>
<keyword evidence="1" id="KW-1133">Transmembrane helix</keyword>